<dbReference type="CDD" id="cd03284">
    <property type="entry name" value="ABC_MutS1"/>
    <property type="match status" value="1"/>
</dbReference>
<dbReference type="InterPro" id="IPR007696">
    <property type="entry name" value="DNA_mismatch_repair_MutS_core"/>
</dbReference>
<dbReference type="GO" id="GO:0030983">
    <property type="term" value="F:mismatched DNA binding"/>
    <property type="evidence" value="ECO:0007669"/>
    <property type="project" value="InterPro"/>
</dbReference>
<dbReference type="PANTHER" id="PTHR11361">
    <property type="entry name" value="DNA MISMATCH REPAIR PROTEIN MUTS FAMILY MEMBER"/>
    <property type="match status" value="1"/>
</dbReference>
<keyword evidence="13" id="KW-1185">Reference proteome</keyword>
<sequence>MAELSPMMKQYFEIKEKNKDSILFFRLGDFYEMFFDDAKLASRELDLTLTGRDCGQKERAPMCGVPFHSCESYIARLVQKGYKVAICEQTEDPAKAKGLVKRDIIRVITPGTVIESGMLDEGKNNFISSAFMANKKIGLSFCDISTGELFITEISGEDLQDQLQDQLISYNPREILIGGEIVNFKTLPNFIKEKLSASVEMLTDDEFGYSICLDAMKNQFKENDVNSIKDKKEMVSSVGALLSYLKVTQITGYERINTFEVYNENQYMNLDYNTRRNLELTRTMMNKEKKGSLIWLLDKTKTAMGKRLLRYWLEHPLLNIGTILNRQSAIADLVDDTVQRLEITESLIGIFDIERLMTKIVYGNANARELRSLCGAFENLPQIKNLISKFDSSLMRKLTEDIDPLEDIHQLIDTAIEEEPPFSVREGGLIKEGYNEELDAVRSDMNNSTSLLAQIELEQKEKTGIPKLKVGYNRVFGYYIEVTNSYKDKVPEEYIRKQTLTNCERYITQELKDLEGRILGAKDRSFGMEYAIFDEIRKVVANNLDRIEKTAKAIATLDVLTSLANVASDNNYTRPEVNQSSKIILKDSRHPVVEALLSGAPFVPNDVTLDNDSNRVAIITGPNMAGKSTYMRQVALIVLMAQMGSFVPASYAEIGVVDSIFTRVGASDDLASGQSTFMVEMNEVANIVKKATKNSLLILDEIGRGTSTYDGMSIARAVLEFVADKKKLGAKALFATHYHELTVMENLLDGVKNYNIAVKKRGDDITFLRRIIPGGADDSYGIEVAKLAGLPDWIIKRAKEILKELTSGKTDDKETFANISPHSSEDDMQLNLLDTASNAVTDKLKSVDVNTLTPIEAMNLLYELNNMI</sequence>
<dbReference type="InterPro" id="IPR045076">
    <property type="entry name" value="MutS"/>
</dbReference>
<organism evidence="12 13">
    <name type="scientific">Ruminococcus bovis</name>
    <dbReference type="NCBI Taxonomy" id="2564099"/>
    <lineage>
        <taxon>Bacteria</taxon>
        <taxon>Bacillati</taxon>
        <taxon>Bacillota</taxon>
        <taxon>Clostridia</taxon>
        <taxon>Eubacteriales</taxon>
        <taxon>Oscillospiraceae</taxon>
        <taxon>Ruminococcus</taxon>
    </lineage>
</organism>
<dbReference type="SMART" id="SM00533">
    <property type="entry name" value="MUTSd"/>
    <property type="match status" value="1"/>
</dbReference>
<dbReference type="InterPro" id="IPR007861">
    <property type="entry name" value="DNA_mismatch_repair_MutS_clamp"/>
</dbReference>
<evidence type="ECO:0000256" key="3">
    <source>
        <dbReference type="ARBA" id="ARBA00022741"/>
    </source>
</evidence>
<comment type="function">
    <text evidence="8 9">This protein is involved in the repair of mismatches in DNA. It is possible that it carries out the mismatch recognition step. This protein has a weak ATPase activity.</text>
</comment>
<keyword evidence="7 9" id="KW-0234">DNA repair</keyword>
<dbReference type="PANTHER" id="PTHR11361:SF34">
    <property type="entry name" value="DNA MISMATCH REPAIR PROTEIN MSH1, MITOCHONDRIAL"/>
    <property type="match status" value="1"/>
</dbReference>
<dbReference type="InterPro" id="IPR005748">
    <property type="entry name" value="DNA_mismatch_repair_MutS"/>
</dbReference>
<dbReference type="Pfam" id="PF05190">
    <property type="entry name" value="MutS_IV"/>
    <property type="match status" value="1"/>
</dbReference>
<keyword evidence="6 9" id="KW-0238">DNA-binding</keyword>
<dbReference type="RefSeq" id="WP_138157823.1">
    <property type="nucleotide sequence ID" value="NZ_CP039381.1"/>
</dbReference>
<comment type="similarity">
    <text evidence="1 9 10">Belongs to the DNA mismatch repair MutS family.</text>
</comment>
<dbReference type="SMART" id="SM00534">
    <property type="entry name" value="MUTSac"/>
    <property type="match status" value="1"/>
</dbReference>
<name>A0A4P8Y007_9FIRM</name>
<dbReference type="InterPro" id="IPR036187">
    <property type="entry name" value="DNA_mismatch_repair_MutS_sf"/>
</dbReference>
<evidence type="ECO:0000313" key="12">
    <source>
        <dbReference type="EMBL" id="QCT07839.1"/>
    </source>
</evidence>
<dbReference type="GO" id="GO:0140664">
    <property type="term" value="F:ATP-dependent DNA damage sensor activity"/>
    <property type="evidence" value="ECO:0007669"/>
    <property type="project" value="InterPro"/>
</dbReference>
<keyword evidence="3 9" id="KW-0547">Nucleotide-binding</keyword>
<dbReference type="Pfam" id="PF05188">
    <property type="entry name" value="MutS_II"/>
    <property type="match status" value="1"/>
</dbReference>
<protein>
    <recommendedName>
        <fullName evidence="2 9">DNA mismatch repair protein MutS</fullName>
    </recommendedName>
</protein>
<dbReference type="Gene3D" id="3.30.420.110">
    <property type="entry name" value="MutS, connector domain"/>
    <property type="match status" value="1"/>
</dbReference>
<dbReference type="SUPFAM" id="SSF52540">
    <property type="entry name" value="P-loop containing nucleoside triphosphate hydrolases"/>
    <property type="match status" value="1"/>
</dbReference>
<dbReference type="Pfam" id="PF00488">
    <property type="entry name" value="MutS_V"/>
    <property type="match status" value="1"/>
</dbReference>
<feature type="domain" description="DNA mismatch repair proteins mutS family" evidence="11">
    <location>
        <begin position="695"/>
        <end position="711"/>
    </location>
</feature>
<evidence type="ECO:0000256" key="9">
    <source>
        <dbReference type="HAMAP-Rule" id="MF_00096"/>
    </source>
</evidence>
<dbReference type="KEGG" id="ruj:E5Z56_10950"/>
<dbReference type="GO" id="GO:0006298">
    <property type="term" value="P:mismatch repair"/>
    <property type="evidence" value="ECO:0007669"/>
    <property type="project" value="UniProtKB-UniRule"/>
</dbReference>
<dbReference type="Gene3D" id="1.10.1420.10">
    <property type="match status" value="2"/>
</dbReference>
<evidence type="ECO:0000256" key="4">
    <source>
        <dbReference type="ARBA" id="ARBA00022763"/>
    </source>
</evidence>
<dbReference type="FunFam" id="3.40.50.300:FF:000870">
    <property type="entry name" value="MutS protein homolog 4"/>
    <property type="match status" value="1"/>
</dbReference>
<dbReference type="InterPro" id="IPR007860">
    <property type="entry name" value="DNA_mmatch_repair_MutS_con_dom"/>
</dbReference>
<evidence type="ECO:0000256" key="5">
    <source>
        <dbReference type="ARBA" id="ARBA00022840"/>
    </source>
</evidence>
<dbReference type="PROSITE" id="PS00486">
    <property type="entry name" value="DNA_MISMATCH_REPAIR_2"/>
    <property type="match status" value="1"/>
</dbReference>
<dbReference type="InterPro" id="IPR000432">
    <property type="entry name" value="DNA_mismatch_repair_MutS_C"/>
</dbReference>
<gene>
    <name evidence="9 12" type="primary">mutS</name>
    <name evidence="12" type="ORF">E5Z56_10950</name>
</gene>
<evidence type="ECO:0000259" key="11">
    <source>
        <dbReference type="PROSITE" id="PS00486"/>
    </source>
</evidence>
<dbReference type="GO" id="GO:0003684">
    <property type="term" value="F:damaged DNA binding"/>
    <property type="evidence" value="ECO:0007669"/>
    <property type="project" value="UniProtKB-UniRule"/>
</dbReference>
<dbReference type="Gene3D" id="3.40.50.300">
    <property type="entry name" value="P-loop containing nucleotide triphosphate hydrolases"/>
    <property type="match status" value="1"/>
</dbReference>
<dbReference type="InterPro" id="IPR036678">
    <property type="entry name" value="MutS_con_dom_sf"/>
</dbReference>
<dbReference type="Pfam" id="PF01624">
    <property type="entry name" value="MutS_I"/>
    <property type="match status" value="1"/>
</dbReference>
<dbReference type="SUPFAM" id="SSF48334">
    <property type="entry name" value="DNA repair protein MutS, domain III"/>
    <property type="match status" value="1"/>
</dbReference>
<dbReference type="SUPFAM" id="SSF55271">
    <property type="entry name" value="DNA repair protein MutS, domain I"/>
    <property type="match status" value="1"/>
</dbReference>
<dbReference type="InterPro" id="IPR017261">
    <property type="entry name" value="DNA_mismatch_repair_MutS/MSH"/>
</dbReference>
<dbReference type="HAMAP" id="MF_00096">
    <property type="entry name" value="MutS"/>
    <property type="match status" value="1"/>
</dbReference>
<reference evidence="12 13" key="1">
    <citation type="submission" date="2019-04" db="EMBL/GenBank/DDBJ databases">
        <authorList>
            <person name="Embree M."/>
            <person name="Gaffney J.R."/>
        </authorList>
    </citation>
    <scope>NUCLEOTIDE SEQUENCE [LARGE SCALE GENOMIC DNA]</scope>
    <source>
        <strain evidence="12 13">JE7A12</strain>
    </source>
</reference>
<evidence type="ECO:0000256" key="7">
    <source>
        <dbReference type="ARBA" id="ARBA00023204"/>
    </source>
</evidence>
<dbReference type="PIRSF" id="PIRSF037677">
    <property type="entry name" value="DNA_mis_repair_Msh6"/>
    <property type="match status" value="1"/>
</dbReference>
<keyword evidence="5 9" id="KW-0067">ATP-binding</keyword>
<dbReference type="NCBIfam" id="NF003810">
    <property type="entry name" value="PRK05399.1"/>
    <property type="match status" value="1"/>
</dbReference>
<accession>A0A4P8Y007</accession>
<dbReference type="InterPro" id="IPR016151">
    <property type="entry name" value="DNA_mismatch_repair_MutS_N"/>
</dbReference>
<dbReference type="Proteomes" id="UP000301475">
    <property type="component" value="Chromosome"/>
</dbReference>
<dbReference type="OrthoDB" id="9802448at2"/>
<evidence type="ECO:0000256" key="6">
    <source>
        <dbReference type="ARBA" id="ARBA00023125"/>
    </source>
</evidence>
<evidence type="ECO:0000256" key="10">
    <source>
        <dbReference type="RuleBase" id="RU003756"/>
    </source>
</evidence>
<evidence type="ECO:0000313" key="13">
    <source>
        <dbReference type="Proteomes" id="UP000301475"/>
    </source>
</evidence>
<dbReference type="GO" id="GO:0005524">
    <property type="term" value="F:ATP binding"/>
    <property type="evidence" value="ECO:0007669"/>
    <property type="project" value="UniProtKB-UniRule"/>
</dbReference>
<dbReference type="GO" id="GO:0005829">
    <property type="term" value="C:cytosol"/>
    <property type="evidence" value="ECO:0007669"/>
    <property type="project" value="TreeGrafter"/>
</dbReference>
<evidence type="ECO:0000256" key="2">
    <source>
        <dbReference type="ARBA" id="ARBA00021982"/>
    </source>
</evidence>
<dbReference type="SUPFAM" id="SSF53150">
    <property type="entry name" value="DNA repair protein MutS, domain II"/>
    <property type="match status" value="1"/>
</dbReference>
<evidence type="ECO:0000256" key="8">
    <source>
        <dbReference type="ARBA" id="ARBA00024647"/>
    </source>
</evidence>
<dbReference type="Pfam" id="PF05192">
    <property type="entry name" value="MutS_III"/>
    <property type="match status" value="1"/>
</dbReference>
<keyword evidence="4 9" id="KW-0227">DNA damage</keyword>
<dbReference type="InterPro" id="IPR027417">
    <property type="entry name" value="P-loop_NTPase"/>
</dbReference>
<proteinExistence type="inferred from homology"/>
<dbReference type="Gene3D" id="3.40.1170.10">
    <property type="entry name" value="DNA repair protein MutS, domain I"/>
    <property type="match status" value="1"/>
</dbReference>
<dbReference type="FunFam" id="1.10.1420.10:FF:000001">
    <property type="entry name" value="DNA mismatch repair protein MutS"/>
    <property type="match status" value="1"/>
</dbReference>
<dbReference type="FunFam" id="3.40.1170.10:FF:000001">
    <property type="entry name" value="DNA mismatch repair protein MutS"/>
    <property type="match status" value="1"/>
</dbReference>
<evidence type="ECO:0000256" key="1">
    <source>
        <dbReference type="ARBA" id="ARBA00006271"/>
    </source>
</evidence>
<dbReference type="AlphaFoldDB" id="A0A4P8Y007"/>
<dbReference type="NCBIfam" id="TIGR01070">
    <property type="entry name" value="mutS1"/>
    <property type="match status" value="1"/>
</dbReference>
<dbReference type="EMBL" id="CP039381">
    <property type="protein sequence ID" value="QCT07839.1"/>
    <property type="molecule type" value="Genomic_DNA"/>
</dbReference>
<dbReference type="InterPro" id="IPR007695">
    <property type="entry name" value="DNA_mismatch_repair_MutS-lik_N"/>
</dbReference>
<feature type="binding site" evidence="9">
    <location>
        <begin position="621"/>
        <end position="628"/>
    </location>
    <ligand>
        <name>ATP</name>
        <dbReference type="ChEBI" id="CHEBI:30616"/>
    </ligand>
</feature>